<accession>A0A7D6ZWT4</accession>
<dbReference type="Proteomes" id="UP000512286">
    <property type="component" value="Chromosome"/>
</dbReference>
<dbReference type="AlphaFoldDB" id="A0A7D6ZWT4"/>
<evidence type="ECO:0000313" key="1">
    <source>
        <dbReference type="EMBL" id="QLY79182.1"/>
    </source>
</evidence>
<organism evidence="1 2">
    <name type="scientific">Clostridium intestinale</name>
    <dbReference type="NCBI Taxonomy" id="36845"/>
    <lineage>
        <taxon>Bacteria</taxon>
        <taxon>Bacillati</taxon>
        <taxon>Bacillota</taxon>
        <taxon>Clostridia</taxon>
        <taxon>Eubacteriales</taxon>
        <taxon>Clostridiaceae</taxon>
        <taxon>Clostridium</taxon>
    </lineage>
</organism>
<proteinExistence type="predicted"/>
<gene>
    <name evidence="1" type="ORF">HZF06_19205</name>
</gene>
<evidence type="ECO:0000313" key="2">
    <source>
        <dbReference type="Proteomes" id="UP000512286"/>
    </source>
</evidence>
<name>A0A7D6ZWT4_9CLOT</name>
<dbReference type="InterPro" id="IPR024411">
    <property type="entry name" value="Tail_terminator_phage"/>
</dbReference>
<reference evidence="1 2" key="1">
    <citation type="submission" date="2020-07" db="EMBL/GenBank/DDBJ databases">
        <title>Electron transfer.</title>
        <authorList>
            <person name="Huang L."/>
            <person name="Liu X."/>
            <person name="Zhou S."/>
        </authorList>
    </citation>
    <scope>NUCLEOTIDE SEQUENCE [LARGE SCALE GENOMIC DNA]</scope>
    <source>
        <strain evidence="1 2">Lx1</strain>
    </source>
</reference>
<sequence>MLLSEVRDFLKTKIDCPQWYSGKIDASKEQCIGLYSVIGPKANIALGGLANTSYSTKAISILVHWGNNSNIAEQKAQEVFDALFGKNAVIGGKRVINFDMRTSEPVSVGTDSNGIYEYVIETVIYYER</sequence>
<dbReference type="EMBL" id="CP059378">
    <property type="protein sequence ID" value="QLY79182.1"/>
    <property type="molecule type" value="Genomic_DNA"/>
</dbReference>
<evidence type="ECO:0008006" key="3">
    <source>
        <dbReference type="Google" id="ProtNLM"/>
    </source>
</evidence>
<dbReference type="Pfam" id="PF12691">
    <property type="entry name" value="Phage_tail_terminator_6"/>
    <property type="match status" value="1"/>
</dbReference>
<dbReference type="RefSeq" id="WP_181601398.1">
    <property type="nucleotide sequence ID" value="NZ_CP059378.1"/>
</dbReference>
<dbReference type="KEGG" id="cint:HZF06_19205"/>
<protein>
    <recommendedName>
        <fullName evidence="3">DUF3168 domain-containing protein</fullName>
    </recommendedName>
</protein>